<keyword evidence="2" id="KW-1185">Reference proteome</keyword>
<evidence type="ECO:0000313" key="1">
    <source>
        <dbReference type="EMBL" id="QIG43932.1"/>
    </source>
</evidence>
<proteinExistence type="predicted"/>
<dbReference type="KEGG" id="nano:G5V58_15170"/>
<dbReference type="AlphaFoldDB" id="A0A6G6WFC1"/>
<dbReference type="Gene3D" id="3.40.50.720">
    <property type="entry name" value="NAD(P)-binding Rossmann-like Domain"/>
    <property type="match status" value="1"/>
</dbReference>
<evidence type="ECO:0008006" key="3">
    <source>
        <dbReference type="Google" id="ProtNLM"/>
    </source>
</evidence>
<organism evidence="1 2">
    <name type="scientific">Nocardioides anomalus</name>
    <dbReference type="NCBI Taxonomy" id="2712223"/>
    <lineage>
        <taxon>Bacteria</taxon>
        <taxon>Bacillati</taxon>
        <taxon>Actinomycetota</taxon>
        <taxon>Actinomycetes</taxon>
        <taxon>Propionibacteriales</taxon>
        <taxon>Nocardioidaceae</taxon>
        <taxon>Nocardioides</taxon>
    </lineage>
</organism>
<dbReference type="RefSeq" id="WP_165234377.1">
    <property type="nucleotide sequence ID" value="NZ_CP049257.1"/>
</dbReference>
<gene>
    <name evidence="1" type="ORF">G5V58_15170</name>
</gene>
<reference evidence="1 2" key="1">
    <citation type="submission" date="2020-02" db="EMBL/GenBank/DDBJ databases">
        <title>Full genome sequence of Nocardioides sp. R-3366.</title>
        <authorList>
            <person name="Im W.-T."/>
        </authorList>
    </citation>
    <scope>NUCLEOTIDE SEQUENCE [LARGE SCALE GENOMIC DNA]</scope>
    <source>
        <strain evidence="1 2">R-3366</strain>
    </source>
</reference>
<protein>
    <recommendedName>
        <fullName evidence="3">TOMM leader peptide-binding protein</fullName>
    </recommendedName>
</protein>
<evidence type="ECO:0000313" key="2">
    <source>
        <dbReference type="Proteomes" id="UP000502996"/>
    </source>
</evidence>
<dbReference type="Proteomes" id="UP000502996">
    <property type="component" value="Chromosome"/>
</dbReference>
<accession>A0A6G6WFC1</accession>
<sequence>MTWLLRPGLAVVRRDGEHLQLGLGARRAVLPAVPAVRRLLRELAAGAPLTTLDDVAGRALRALAEAGLVAPAEEEAARAAARAGCAVHLDVPPDLLPAALRLLGEAGLSVAGATDAVDVALVWAVGELSRSRLDGWMRTATPHLAVRETPDGPVLGPYVVPGATACLRCVDAHAAQRDPRHPLVVEQLATSGPLRPAAPDPARRALALAWAVRDLATAAEGGVPATWSSTIALGELPPELTAYHRHVHCGCTWAEELAAPDPGGVARAG</sequence>
<name>A0A6G6WFC1_9ACTN</name>
<dbReference type="EMBL" id="CP049257">
    <property type="protein sequence ID" value="QIG43932.1"/>
    <property type="molecule type" value="Genomic_DNA"/>
</dbReference>